<dbReference type="RefSeq" id="WP_168872504.1">
    <property type="nucleotide sequence ID" value="NZ_JABAIA010000002.1"/>
</dbReference>
<comment type="caution">
    <text evidence="3">The sequence shown here is derived from an EMBL/GenBank/DDBJ whole genome shotgun (WGS) entry which is preliminary data.</text>
</comment>
<dbReference type="Proteomes" id="UP000570474">
    <property type="component" value="Unassembled WGS sequence"/>
</dbReference>
<evidence type="ECO:0000256" key="1">
    <source>
        <dbReference type="ARBA" id="ARBA00006484"/>
    </source>
</evidence>
<proteinExistence type="inferred from homology"/>
<evidence type="ECO:0000313" key="3">
    <source>
        <dbReference type="EMBL" id="NLR66587.1"/>
    </source>
</evidence>
<dbReference type="InterPro" id="IPR002347">
    <property type="entry name" value="SDR_fam"/>
</dbReference>
<name>A0A847S139_9BACT</name>
<sequence>METIQQPISSPFNAETTAAAVAAGHDLRGKTAIVTGGNSGIGLEIARVLSHAGAQVIVGARDAGKATDVLQQLRNVAFIPLDLADPDSVDSFAEQFLVQYGKPDYLFNNAGLFNVPSFQTDKRGYELQFGVNHLGHFQLTGRLWPALKQAGAARIINTSSIGHRHMAWQPDDINFEKHPFDTRKAYGQSKTANVLFTLALDRIGQPHGVRAFAVHPGAVATDIFRYMSREEYRRWAEPVKAFKTPQQGAATLAWCALSPLLAGIGGVYCEDCNIAERVPADVTVPYGVRPHALDPIQAAALWQLSEHITGVRFS</sequence>
<organism evidence="3 4">
    <name type="scientific">Chitinophaga varians</name>
    <dbReference type="NCBI Taxonomy" id="2202339"/>
    <lineage>
        <taxon>Bacteria</taxon>
        <taxon>Pseudomonadati</taxon>
        <taxon>Bacteroidota</taxon>
        <taxon>Chitinophagia</taxon>
        <taxon>Chitinophagales</taxon>
        <taxon>Chitinophagaceae</taxon>
        <taxon>Chitinophaga</taxon>
    </lineage>
</organism>
<keyword evidence="4" id="KW-1185">Reference proteome</keyword>
<protein>
    <submittedName>
        <fullName evidence="3">SDR family NAD(P)-dependent oxidoreductase</fullName>
    </submittedName>
</protein>
<dbReference type="EMBL" id="JABAIA010000002">
    <property type="protein sequence ID" value="NLR66587.1"/>
    <property type="molecule type" value="Genomic_DNA"/>
</dbReference>
<evidence type="ECO:0000313" key="4">
    <source>
        <dbReference type="Proteomes" id="UP000570474"/>
    </source>
</evidence>
<dbReference type="PRINTS" id="PR00081">
    <property type="entry name" value="GDHRDH"/>
</dbReference>
<dbReference type="PANTHER" id="PTHR24320">
    <property type="entry name" value="RETINOL DEHYDROGENASE"/>
    <property type="match status" value="1"/>
</dbReference>
<dbReference type="InterPro" id="IPR036291">
    <property type="entry name" value="NAD(P)-bd_dom_sf"/>
</dbReference>
<dbReference type="Pfam" id="PF00106">
    <property type="entry name" value="adh_short"/>
    <property type="match status" value="1"/>
</dbReference>
<gene>
    <name evidence="3" type="ORF">HGH92_19915</name>
</gene>
<evidence type="ECO:0000256" key="2">
    <source>
        <dbReference type="ARBA" id="ARBA00023002"/>
    </source>
</evidence>
<dbReference type="CDD" id="cd05327">
    <property type="entry name" value="retinol-DH_like_SDR_c_like"/>
    <property type="match status" value="1"/>
</dbReference>
<dbReference type="SUPFAM" id="SSF51735">
    <property type="entry name" value="NAD(P)-binding Rossmann-fold domains"/>
    <property type="match status" value="1"/>
</dbReference>
<dbReference type="AlphaFoldDB" id="A0A847S139"/>
<comment type="similarity">
    <text evidence="1">Belongs to the short-chain dehydrogenases/reductases (SDR) family.</text>
</comment>
<dbReference type="Gene3D" id="3.40.50.720">
    <property type="entry name" value="NAD(P)-binding Rossmann-like Domain"/>
    <property type="match status" value="1"/>
</dbReference>
<reference evidence="3 4" key="1">
    <citation type="submission" date="2020-04" db="EMBL/GenBank/DDBJ databases">
        <authorList>
            <person name="Yin C."/>
        </authorList>
    </citation>
    <scope>NUCLEOTIDE SEQUENCE [LARGE SCALE GENOMIC DNA]</scope>
    <source>
        <strain evidence="3 4">Ae27</strain>
    </source>
</reference>
<dbReference type="GO" id="GO:0016491">
    <property type="term" value="F:oxidoreductase activity"/>
    <property type="evidence" value="ECO:0007669"/>
    <property type="project" value="UniProtKB-KW"/>
</dbReference>
<accession>A0A847S139</accession>
<keyword evidence="2" id="KW-0560">Oxidoreductase</keyword>
<dbReference type="PANTHER" id="PTHR24320:SF148">
    <property type="entry name" value="NAD(P)-BINDING ROSSMANN-FOLD SUPERFAMILY PROTEIN"/>
    <property type="match status" value="1"/>
</dbReference>